<gene>
    <name evidence="2" type="ORF">MCBB_0043</name>
</gene>
<organism evidence="2 3">
    <name type="scientific">Methanobacterium congolense</name>
    <dbReference type="NCBI Taxonomy" id="118062"/>
    <lineage>
        <taxon>Archaea</taxon>
        <taxon>Methanobacteriati</taxon>
        <taxon>Methanobacteriota</taxon>
        <taxon>Methanomada group</taxon>
        <taxon>Methanobacteria</taxon>
        <taxon>Methanobacteriales</taxon>
        <taxon>Methanobacteriaceae</taxon>
        <taxon>Methanobacterium</taxon>
    </lineage>
</organism>
<evidence type="ECO:0000313" key="2">
    <source>
        <dbReference type="EMBL" id="SCG84632.1"/>
    </source>
</evidence>
<sequence>MDLTAIIKDSLRYPLSDWKKILILGLIIVISDVLSVFQSLGVTNKDLIPFLVVVGFLIGLLVNGYLFRIAKSSLDGHNELPKFNKWISMFYDGFKVFTTFVAYLIVLPVIILLLLISLMGLDLTFFTSIWGTWGINPLYLVTSEIFPAIMNFLGISYGIFTELALLVLLVVFIITPIFLMAVAHMAYEGEFSAAFRLHEILDEIGCIGWANLIKWYLTTGILFLIPYIILNIMSYLFDFLNSILVSILLLLTLIPYLYIYYARGVALFYMPD</sequence>
<keyword evidence="3" id="KW-1185">Reference proteome</keyword>
<feature type="transmembrane region" description="Helical" evidence="1">
    <location>
        <begin position="96"/>
        <end position="118"/>
    </location>
</feature>
<dbReference type="OrthoDB" id="71413at2157"/>
<keyword evidence="1" id="KW-0812">Transmembrane</keyword>
<dbReference type="Proteomes" id="UP000094707">
    <property type="component" value="Chromosome I"/>
</dbReference>
<evidence type="ECO:0000313" key="3">
    <source>
        <dbReference type="Proteomes" id="UP000094707"/>
    </source>
</evidence>
<dbReference type="EMBL" id="LT607756">
    <property type="protein sequence ID" value="SCG84632.1"/>
    <property type="molecule type" value="Genomic_DNA"/>
</dbReference>
<reference evidence="2 3" key="1">
    <citation type="submission" date="2016-08" db="EMBL/GenBank/DDBJ databases">
        <authorList>
            <person name="Seilhamer J.J."/>
        </authorList>
    </citation>
    <scope>NUCLEOTIDE SEQUENCE [LARGE SCALE GENOMIC DNA]</scope>
    <source>
        <strain evidence="2">Buetzberg</strain>
    </source>
</reference>
<name>A0A1D3KZ30_9EURY</name>
<dbReference type="RefSeq" id="WP_071905717.1">
    <property type="nucleotide sequence ID" value="NZ_LT607756.1"/>
</dbReference>
<keyword evidence="1" id="KW-0472">Membrane</keyword>
<proteinExistence type="predicted"/>
<feature type="transmembrane region" description="Helical" evidence="1">
    <location>
        <begin position="47"/>
        <end position="67"/>
    </location>
</feature>
<keyword evidence="1" id="KW-1133">Transmembrane helix</keyword>
<feature type="transmembrane region" description="Helical" evidence="1">
    <location>
        <begin position="138"/>
        <end position="159"/>
    </location>
</feature>
<dbReference type="AlphaFoldDB" id="A0A1D3KZ30"/>
<dbReference type="GeneID" id="30410907"/>
<dbReference type="STRING" id="118062.MCBB_0043"/>
<feature type="transmembrane region" description="Helical" evidence="1">
    <location>
        <begin position="242"/>
        <end position="261"/>
    </location>
</feature>
<feature type="transmembrane region" description="Helical" evidence="1">
    <location>
        <begin position="21"/>
        <end position="41"/>
    </location>
</feature>
<accession>A0A1D3KZ30</accession>
<dbReference type="KEGG" id="mcub:MCBB_0043"/>
<evidence type="ECO:0008006" key="4">
    <source>
        <dbReference type="Google" id="ProtNLM"/>
    </source>
</evidence>
<dbReference type="Pfam" id="PF13197">
    <property type="entry name" value="DUF4013"/>
    <property type="match status" value="1"/>
</dbReference>
<feature type="transmembrane region" description="Helical" evidence="1">
    <location>
        <begin position="166"/>
        <end position="187"/>
    </location>
</feature>
<protein>
    <recommendedName>
        <fullName evidence="4">DUF4013 domain-containing protein</fullName>
    </recommendedName>
</protein>
<evidence type="ECO:0000256" key="1">
    <source>
        <dbReference type="SAM" id="Phobius"/>
    </source>
</evidence>
<dbReference type="InterPro" id="IPR025098">
    <property type="entry name" value="DUF4013"/>
</dbReference>
<feature type="transmembrane region" description="Helical" evidence="1">
    <location>
        <begin position="207"/>
        <end position="230"/>
    </location>
</feature>